<keyword evidence="3" id="KW-0732">Signal</keyword>
<evidence type="ECO:0000313" key="7">
    <source>
        <dbReference type="Proteomes" id="UP000178187"/>
    </source>
</evidence>
<evidence type="ECO:0000259" key="5">
    <source>
        <dbReference type="Pfam" id="PF12849"/>
    </source>
</evidence>
<dbReference type="AlphaFoldDB" id="A0A1G1L1V1"/>
<dbReference type="GO" id="GO:0042301">
    <property type="term" value="F:phosphate ion binding"/>
    <property type="evidence" value="ECO:0007669"/>
    <property type="project" value="UniProtKB-UniRule"/>
</dbReference>
<comment type="function">
    <text evidence="4">Involved in the system for phosphate transport across the cytoplasmic membrane.</text>
</comment>
<name>A0A1G1L1V1_9BACT</name>
<evidence type="ECO:0000313" key="6">
    <source>
        <dbReference type="EMBL" id="OGW99121.1"/>
    </source>
</evidence>
<feature type="domain" description="PBP" evidence="5">
    <location>
        <begin position="19"/>
        <end position="264"/>
    </location>
</feature>
<dbReference type="NCBIfam" id="TIGR02136">
    <property type="entry name" value="ptsS_2"/>
    <property type="match status" value="1"/>
</dbReference>
<dbReference type="InterPro" id="IPR024370">
    <property type="entry name" value="PBP_domain"/>
</dbReference>
<proteinExistence type="inferred from homology"/>
<accession>A0A1G1L1V1</accession>
<comment type="caution">
    <text evidence="6">The sequence shown here is derived from an EMBL/GenBank/DDBJ whole genome shotgun (WGS) entry which is preliminary data.</text>
</comment>
<keyword evidence="4" id="KW-0592">Phosphate transport</keyword>
<dbReference type="Proteomes" id="UP000178187">
    <property type="component" value="Unassembled WGS sequence"/>
</dbReference>
<dbReference type="PANTHER" id="PTHR30570">
    <property type="entry name" value="PERIPLASMIC PHOSPHATE BINDING COMPONENT OF PHOSPHATE ABC TRANSPORTER"/>
    <property type="match status" value="1"/>
</dbReference>
<dbReference type="SUPFAM" id="SSF53850">
    <property type="entry name" value="Periplasmic binding protein-like II"/>
    <property type="match status" value="1"/>
</dbReference>
<dbReference type="InterPro" id="IPR011862">
    <property type="entry name" value="Phos-bd"/>
</dbReference>
<protein>
    <recommendedName>
        <fullName evidence="4">Phosphate-binding protein</fullName>
    </recommendedName>
</protein>
<sequence length="281" mass="30656">MISLVAVTAMIGTPVFATKNITVKGSDTIVVMGQKWAEVYMQAHPEVAIQVTGGGSGVGIAALMNGTTDIANASRPIKSSEMDKAKQAGYYPEEFKVAMDSLAIVVHASNPINELTLKQVMGIYTGRINNWNEVGGENQPILRYSRESSSGTYAFLKENVLKNQDYAPDCQTMPGTSAVANAISKDPLGIGYGGAAYFIDQPQIKILSIKKDDKSEAVNPVKDGKVDYEATWSGVYPIWRYLYMYTGFKPKGEIKAYLDWIMGSEGQKIVEEIGYVPLKQQ</sequence>
<evidence type="ECO:0000256" key="2">
    <source>
        <dbReference type="ARBA" id="ARBA00022448"/>
    </source>
</evidence>
<dbReference type="PANTHER" id="PTHR30570:SF1">
    <property type="entry name" value="PHOSPHATE-BINDING PROTEIN PSTS"/>
    <property type="match status" value="1"/>
</dbReference>
<reference evidence="6 7" key="1">
    <citation type="journal article" date="2016" name="Nat. Commun.">
        <title>Thousands of microbial genomes shed light on interconnected biogeochemical processes in an aquifer system.</title>
        <authorList>
            <person name="Anantharaman K."/>
            <person name="Brown C.T."/>
            <person name="Hug L.A."/>
            <person name="Sharon I."/>
            <person name="Castelle C.J."/>
            <person name="Probst A.J."/>
            <person name="Thomas B.C."/>
            <person name="Singh A."/>
            <person name="Wilkins M.J."/>
            <person name="Karaoz U."/>
            <person name="Brodie E.L."/>
            <person name="Williams K.H."/>
            <person name="Hubbard S.S."/>
            <person name="Banfield J.F."/>
        </authorList>
    </citation>
    <scope>NUCLEOTIDE SEQUENCE [LARGE SCALE GENOMIC DNA]</scope>
</reference>
<keyword evidence="2 4" id="KW-0813">Transport</keyword>
<dbReference type="CDD" id="cd13566">
    <property type="entry name" value="PBP2_phosphate"/>
    <property type="match status" value="1"/>
</dbReference>
<dbReference type="InterPro" id="IPR050811">
    <property type="entry name" value="Phosphate_ABC_transporter"/>
</dbReference>
<dbReference type="GO" id="GO:0006817">
    <property type="term" value="P:phosphate ion transport"/>
    <property type="evidence" value="ECO:0007669"/>
    <property type="project" value="UniProtKB-UniRule"/>
</dbReference>
<evidence type="ECO:0000256" key="1">
    <source>
        <dbReference type="ARBA" id="ARBA00008725"/>
    </source>
</evidence>
<dbReference type="EMBL" id="MHFR01000014">
    <property type="protein sequence ID" value="OGW99121.1"/>
    <property type="molecule type" value="Genomic_DNA"/>
</dbReference>
<evidence type="ECO:0000256" key="3">
    <source>
        <dbReference type="ARBA" id="ARBA00022729"/>
    </source>
</evidence>
<comment type="similarity">
    <text evidence="1 4">Belongs to the PstS family.</text>
</comment>
<organism evidence="6 7">
    <name type="scientific">Candidatus Danuiimicrobium aquiferis</name>
    <dbReference type="NCBI Taxonomy" id="1801832"/>
    <lineage>
        <taxon>Bacteria</taxon>
        <taxon>Pseudomonadati</taxon>
        <taxon>Candidatus Omnitrophota</taxon>
        <taxon>Candidatus Danuiimicrobium</taxon>
    </lineage>
</organism>
<gene>
    <name evidence="6" type="ORF">A3G33_07715</name>
</gene>
<dbReference type="Pfam" id="PF12849">
    <property type="entry name" value="PBP_like_2"/>
    <property type="match status" value="1"/>
</dbReference>
<evidence type="ECO:0000256" key="4">
    <source>
        <dbReference type="RuleBase" id="RU367119"/>
    </source>
</evidence>
<dbReference type="Gene3D" id="3.40.190.10">
    <property type="entry name" value="Periplasmic binding protein-like II"/>
    <property type="match status" value="2"/>
</dbReference>